<evidence type="ECO:0000313" key="7">
    <source>
        <dbReference type="Proteomes" id="UP000460549"/>
    </source>
</evidence>
<dbReference type="GO" id="GO:0005524">
    <property type="term" value="F:ATP binding"/>
    <property type="evidence" value="ECO:0007669"/>
    <property type="project" value="UniProtKB-KW"/>
</dbReference>
<dbReference type="InterPro" id="IPR027417">
    <property type="entry name" value="P-loop_NTPase"/>
</dbReference>
<keyword evidence="7" id="KW-1185">Reference proteome</keyword>
<sequence>MERPMIDPLKIDDILGAGGALSNYFTSYEERGDQIEMSKLVLEGYEKNMAEVIEAGTGIGKSFGYLVPAILHYKETGEKTVVATSTITLQKQLVDKDLPTLANALSLDIPYALVMGRANYLCLRRYYDNSVSASIFLNDIESSESKLLSWVRSTEEGVLDELESLPKGVLKSDIASDYELCLGSKCPYYNKCFFYKSRRKADGAGIIITNHHLLFLDAKKRDENDEDYSEKALLPPYNRLIIDECHNMDKNATSLFTKVLSYSSFLWEFRKLVGVKHGANANNLITLAAGHSKGTEEKAIEVIKELESCEKLFNHFNSTLVLSLNGSEQRVDRGNYALFLKKYQDSLIAIKHSLDLISATLNYIISKSAFSDEDAYIQQGITSSICTFEGFSSFILEFLNVKEFKDKVYYLVREKTRNREEVGLRISPLEVNDILRESIFDKLGTVICLSATLKVDREFDFFRHQVGLDDREILSGCYESPFDYRRNLLLLIDNGKVIYKNDQEEEYFEHATNKIVTAIKASGGGALVLFTSYKMLSYVSSRALSELDGMNILIQNGELSRSQLLNRFREDKDSVLFATQSFWEGVDIPGDSLRLLILTKLPYPQVNEPLFKSRCEKIDSEGQSSYMLLSVPSMIMKLKQGLGRLIRSKDDKGVAFILDGRINRNRDYILSQLPACNCPEDFIDESLERRIEDFLY</sequence>
<keyword evidence="3" id="KW-0067">ATP-binding</keyword>
<name>A0A7X2PCC8_9SPIO</name>
<evidence type="ECO:0000256" key="4">
    <source>
        <dbReference type="ARBA" id="ARBA00038058"/>
    </source>
</evidence>
<evidence type="ECO:0000256" key="3">
    <source>
        <dbReference type="ARBA" id="ARBA00022840"/>
    </source>
</evidence>
<evidence type="ECO:0000313" key="6">
    <source>
        <dbReference type="EMBL" id="MSU06269.1"/>
    </source>
</evidence>
<keyword evidence="2" id="KW-0378">Hydrolase</keyword>
<comment type="caution">
    <text evidence="6">The sequence shown here is derived from an EMBL/GenBank/DDBJ whole genome shotgun (WGS) entry which is preliminary data.</text>
</comment>
<dbReference type="InterPro" id="IPR014013">
    <property type="entry name" value="Helic_SF1/SF2_ATP-bd_DinG/Rad3"/>
</dbReference>
<dbReference type="SUPFAM" id="SSF52540">
    <property type="entry name" value="P-loop containing nucleoside triphosphate hydrolases"/>
    <property type="match status" value="1"/>
</dbReference>
<organism evidence="6 7">
    <name type="scientific">Bullifex porci</name>
    <dbReference type="NCBI Taxonomy" id="2606638"/>
    <lineage>
        <taxon>Bacteria</taxon>
        <taxon>Pseudomonadati</taxon>
        <taxon>Spirochaetota</taxon>
        <taxon>Spirochaetia</taxon>
        <taxon>Spirochaetales</taxon>
        <taxon>Spirochaetaceae</taxon>
        <taxon>Bullifex</taxon>
    </lineage>
</organism>
<dbReference type="SMART" id="SM00487">
    <property type="entry name" value="DEXDc"/>
    <property type="match status" value="1"/>
</dbReference>
<dbReference type="AlphaFoldDB" id="A0A7X2PCC8"/>
<dbReference type="InterPro" id="IPR006555">
    <property type="entry name" value="ATP-dep_Helicase_C"/>
</dbReference>
<dbReference type="SMART" id="SM00491">
    <property type="entry name" value="HELICc2"/>
    <property type="match status" value="1"/>
</dbReference>
<dbReference type="Pfam" id="PF13307">
    <property type="entry name" value="Helicase_C_2"/>
    <property type="match status" value="1"/>
</dbReference>
<accession>A0A7X2PCC8</accession>
<keyword evidence="6" id="KW-0347">Helicase</keyword>
<dbReference type="InterPro" id="IPR045028">
    <property type="entry name" value="DinG/Rad3-like"/>
</dbReference>
<dbReference type="Gene3D" id="3.40.50.300">
    <property type="entry name" value="P-loop containing nucleotide triphosphate hydrolases"/>
    <property type="match status" value="2"/>
</dbReference>
<dbReference type="GO" id="GO:0003678">
    <property type="term" value="F:DNA helicase activity"/>
    <property type="evidence" value="ECO:0007669"/>
    <property type="project" value="TreeGrafter"/>
</dbReference>
<comment type="similarity">
    <text evidence="4">Belongs to the helicase family. DinG subfamily.</text>
</comment>
<evidence type="ECO:0000256" key="2">
    <source>
        <dbReference type="ARBA" id="ARBA00022801"/>
    </source>
</evidence>
<dbReference type="PANTHER" id="PTHR11472:SF34">
    <property type="entry name" value="REGULATOR OF TELOMERE ELONGATION HELICASE 1"/>
    <property type="match status" value="1"/>
</dbReference>
<dbReference type="PROSITE" id="PS51193">
    <property type="entry name" value="HELICASE_ATP_BIND_2"/>
    <property type="match status" value="1"/>
</dbReference>
<keyword evidence="1" id="KW-0547">Nucleotide-binding</keyword>
<dbReference type="InterPro" id="IPR014001">
    <property type="entry name" value="Helicase_ATP-bd"/>
</dbReference>
<evidence type="ECO:0000259" key="5">
    <source>
        <dbReference type="PROSITE" id="PS51193"/>
    </source>
</evidence>
<protein>
    <submittedName>
        <fullName evidence="6">ATP-dependent DNA helicase</fullName>
    </submittedName>
</protein>
<gene>
    <name evidence="6" type="ORF">FYJ80_05680</name>
</gene>
<proteinExistence type="inferred from homology"/>
<dbReference type="GO" id="GO:0003676">
    <property type="term" value="F:nucleic acid binding"/>
    <property type="evidence" value="ECO:0007669"/>
    <property type="project" value="InterPro"/>
</dbReference>
<dbReference type="GO" id="GO:0016818">
    <property type="term" value="F:hydrolase activity, acting on acid anhydrides, in phosphorus-containing anhydrides"/>
    <property type="evidence" value="ECO:0007669"/>
    <property type="project" value="InterPro"/>
</dbReference>
<reference evidence="6 7" key="1">
    <citation type="submission" date="2019-08" db="EMBL/GenBank/DDBJ databases">
        <title>In-depth cultivation of the pig gut microbiome towards novel bacterial diversity and tailored functional studies.</title>
        <authorList>
            <person name="Wylensek D."/>
            <person name="Hitch T.C.A."/>
            <person name="Clavel T."/>
        </authorList>
    </citation>
    <scope>NUCLEOTIDE SEQUENCE [LARGE SCALE GENOMIC DNA]</scope>
    <source>
        <strain evidence="6 7">NM-380-WT-3C1</strain>
    </source>
</reference>
<dbReference type="PANTHER" id="PTHR11472">
    <property type="entry name" value="DNA REPAIR DEAD HELICASE RAD3/XP-D SUBFAMILY MEMBER"/>
    <property type="match status" value="1"/>
</dbReference>
<dbReference type="EMBL" id="VUNN01000009">
    <property type="protein sequence ID" value="MSU06269.1"/>
    <property type="molecule type" value="Genomic_DNA"/>
</dbReference>
<feature type="domain" description="Helicase ATP-binding" evidence="5">
    <location>
        <begin position="20"/>
        <end position="309"/>
    </location>
</feature>
<dbReference type="GO" id="GO:0006139">
    <property type="term" value="P:nucleobase-containing compound metabolic process"/>
    <property type="evidence" value="ECO:0007669"/>
    <property type="project" value="InterPro"/>
</dbReference>
<dbReference type="Proteomes" id="UP000460549">
    <property type="component" value="Unassembled WGS sequence"/>
</dbReference>
<evidence type="ECO:0000256" key="1">
    <source>
        <dbReference type="ARBA" id="ARBA00022741"/>
    </source>
</evidence>